<evidence type="ECO:0000313" key="3">
    <source>
        <dbReference type="Proteomes" id="UP001281410"/>
    </source>
</evidence>
<dbReference type="EMBL" id="JANJYJ010000002">
    <property type="protein sequence ID" value="KAK3227716.1"/>
    <property type="molecule type" value="Genomic_DNA"/>
</dbReference>
<dbReference type="PANTHER" id="PTHR33116">
    <property type="entry name" value="REVERSE TRANSCRIPTASE ZINC-BINDING DOMAIN-CONTAINING PROTEIN-RELATED-RELATED"/>
    <property type="match status" value="1"/>
</dbReference>
<protein>
    <recommendedName>
        <fullName evidence="1">Reverse transcriptase domain-containing protein</fullName>
    </recommendedName>
</protein>
<dbReference type="InterPro" id="IPR043502">
    <property type="entry name" value="DNA/RNA_pol_sf"/>
</dbReference>
<dbReference type="Proteomes" id="UP001281410">
    <property type="component" value="Unassembled WGS sequence"/>
</dbReference>
<dbReference type="Pfam" id="PF00078">
    <property type="entry name" value="RVT_1"/>
    <property type="match status" value="1"/>
</dbReference>
<dbReference type="PANTHER" id="PTHR33116:SF75">
    <property type="entry name" value="RIBONUCLEASE H PROTEIN"/>
    <property type="match status" value="1"/>
</dbReference>
<feature type="domain" description="Reverse transcriptase" evidence="1">
    <location>
        <begin position="1"/>
        <end position="214"/>
    </location>
</feature>
<reference evidence="2" key="1">
    <citation type="journal article" date="2023" name="Plant J.">
        <title>Genome sequences and population genomics provide insights into the demographic history, inbreeding, and mutation load of two 'living fossil' tree species of Dipteronia.</title>
        <authorList>
            <person name="Feng Y."/>
            <person name="Comes H.P."/>
            <person name="Chen J."/>
            <person name="Zhu S."/>
            <person name="Lu R."/>
            <person name="Zhang X."/>
            <person name="Li P."/>
            <person name="Qiu J."/>
            <person name="Olsen K.M."/>
            <person name="Qiu Y."/>
        </authorList>
    </citation>
    <scope>NUCLEOTIDE SEQUENCE</scope>
    <source>
        <strain evidence="2">NBL</strain>
    </source>
</reference>
<dbReference type="InterPro" id="IPR000477">
    <property type="entry name" value="RT_dom"/>
</dbReference>
<keyword evidence="3" id="KW-1185">Reference proteome</keyword>
<proteinExistence type="predicted"/>
<sequence>MTFKKNQRIVDSFVIANEVTHSWRKDKEDGLLIKLDFEKAYDSVDHSFLDSVLMEMGFRDRWRGWMRDCITTPTLSILVNGSPTDQFGVERGLRQGDMLSPILFNIAIEALNCLFKKASNVDLLRGVILGHNELHVTHLQFANDTILFVKPKLEYLLNVKWILRCFKLASGLCINFHKSCIVKVGKKGLSEGAWDEIFRCKKANLAITYLGLSLGANPCTKKFWDPMLQKI</sequence>
<dbReference type="CDD" id="cd01650">
    <property type="entry name" value="RT_nLTR_like"/>
    <property type="match status" value="1"/>
</dbReference>
<accession>A0AAE0B0T8</accession>
<organism evidence="2 3">
    <name type="scientific">Dipteronia sinensis</name>
    <dbReference type="NCBI Taxonomy" id="43782"/>
    <lineage>
        <taxon>Eukaryota</taxon>
        <taxon>Viridiplantae</taxon>
        <taxon>Streptophyta</taxon>
        <taxon>Embryophyta</taxon>
        <taxon>Tracheophyta</taxon>
        <taxon>Spermatophyta</taxon>
        <taxon>Magnoliopsida</taxon>
        <taxon>eudicotyledons</taxon>
        <taxon>Gunneridae</taxon>
        <taxon>Pentapetalae</taxon>
        <taxon>rosids</taxon>
        <taxon>malvids</taxon>
        <taxon>Sapindales</taxon>
        <taxon>Sapindaceae</taxon>
        <taxon>Hippocastanoideae</taxon>
        <taxon>Acereae</taxon>
        <taxon>Dipteronia</taxon>
    </lineage>
</organism>
<dbReference type="PROSITE" id="PS50878">
    <property type="entry name" value="RT_POL"/>
    <property type="match status" value="1"/>
</dbReference>
<evidence type="ECO:0000259" key="1">
    <source>
        <dbReference type="PROSITE" id="PS50878"/>
    </source>
</evidence>
<dbReference type="SUPFAM" id="SSF56672">
    <property type="entry name" value="DNA/RNA polymerases"/>
    <property type="match status" value="1"/>
</dbReference>
<comment type="caution">
    <text evidence="2">The sequence shown here is derived from an EMBL/GenBank/DDBJ whole genome shotgun (WGS) entry which is preliminary data.</text>
</comment>
<name>A0AAE0B0T8_9ROSI</name>
<dbReference type="AlphaFoldDB" id="A0AAE0B0T8"/>
<evidence type="ECO:0000313" key="2">
    <source>
        <dbReference type="EMBL" id="KAK3227716.1"/>
    </source>
</evidence>
<gene>
    <name evidence="2" type="ORF">Dsin_007578</name>
</gene>